<dbReference type="Proteomes" id="UP000054937">
    <property type="component" value="Unassembled WGS sequence"/>
</dbReference>
<feature type="compositionally biased region" description="Polar residues" evidence="2">
    <location>
        <begin position="153"/>
        <end position="172"/>
    </location>
</feature>
<feature type="coiled-coil region" evidence="1">
    <location>
        <begin position="176"/>
        <end position="203"/>
    </location>
</feature>
<proteinExistence type="predicted"/>
<evidence type="ECO:0000256" key="1">
    <source>
        <dbReference type="SAM" id="Coils"/>
    </source>
</evidence>
<evidence type="ECO:0000313" key="4">
    <source>
        <dbReference type="Proteomes" id="UP000054937"/>
    </source>
</evidence>
<reference evidence="3 4" key="1">
    <citation type="journal article" date="2015" name="Sci. Rep.">
        <title>Genome of the facultative scuticociliatosis pathogen Pseudocohnilembus persalinus provides insight into its virulence through horizontal gene transfer.</title>
        <authorList>
            <person name="Xiong J."/>
            <person name="Wang G."/>
            <person name="Cheng J."/>
            <person name="Tian M."/>
            <person name="Pan X."/>
            <person name="Warren A."/>
            <person name="Jiang C."/>
            <person name="Yuan D."/>
            <person name="Miao W."/>
        </authorList>
    </citation>
    <scope>NUCLEOTIDE SEQUENCE [LARGE SCALE GENOMIC DNA]</scope>
    <source>
        <strain evidence="3">36N120E</strain>
    </source>
</reference>
<evidence type="ECO:0000313" key="3">
    <source>
        <dbReference type="EMBL" id="KRX06901.1"/>
    </source>
</evidence>
<protein>
    <submittedName>
        <fullName evidence="3">Uncharacterized protein</fullName>
    </submittedName>
</protein>
<dbReference type="InParanoid" id="A0A0V0QYD4"/>
<feature type="coiled-coil region" evidence="1">
    <location>
        <begin position="253"/>
        <end position="301"/>
    </location>
</feature>
<gene>
    <name evidence="3" type="ORF">PPERSA_11546</name>
</gene>
<evidence type="ECO:0000256" key="2">
    <source>
        <dbReference type="SAM" id="MobiDB-lite"/>
    </source>
</evidence>
<organism evidence="3 4">
    <name type="scientific">Pseudocohnilembus persalinus</name>
    <name type="common">Ciliate</name>
    <dbReference type="NCBI Taxonomy" id="266149"/>
    <lineage>
        <taxon>Eukaryota</taxon>
        <taxon>Sar</taxon>
        <taxon>Alveolata</taxon>
        <taxon>Ciliophora</taxon>
        <taxon>Intramacronucleata</taxon>
        <taxon>Oligohymenophorea</taxon>
        <taxon>Scuticociliatia</taxon>
        <taxon>Philasterida</taxon>
        <taxon>Pseudocohnilembidae</taxon>
        <taxon>Pseudocohnilembus</taxon>
    </lineage>
</organism>
<accession>A0A0V0QYD4</accession>
<feature type="region of interest" description="Disordered" evidence="2">
    <location>
        <begin position="153"/>
        <end position="176"/>
    </location>
</feature>
<dbReference type="AlphaFoldDB" id="A0A0V0QYD4"/>
<keyword evidence="1" id="KW-0175">Coiled coil</keyword>
<comment type="caution">
    <text evidence="3">The sequence shown here is derived from an EMBL/GenBank/DDBJ whole genome shotgun (WGS) entry which is preliminary data.</text>
</comment>
<keyword evidence="4" id="KW-1185">Reference proteome</keyword>
<name>A0A0V0QYD4_PSEPJ</name>
<sequence length="348" mass="40907">MKYQIESTTSQPYYTFEKTLDKNQILDIVVSKKFADSAVSDKNHNQEVNQFINSIKQKLTENLPQDKNIKFYPSFEPRGTINDKGLYSLFLGYNSGEFTEPTQLVKQITQILQKNCSDYTLLDSKDLSPLQDKLSEFYQEGETFVIEKLSTANSARSQNNNEDSSFDGQCSDDTNEDTIKQENKHLKQENEKLKLKIAQLEESQISTVQQNYMIQQQNTENQQLIADQKTIINKFQKEYNILSENSQISNIQVQKQQKEIVNLTGQIQELLNQLKRQELDIKQMEDTYNKNLDEKQKYINKFITYFLIQENKGKCFSNDRVKQRTWEVQEFLKENNLRKALKEYLQIN</sequence>
<dbReference type="EMBL" id="LDAU01000091">
    <property type="protein sequence ID" value="KRX06901.1"/>
    <property type="molecule type" value="Genomic_DNA"/>
</dbReference>